<reference evidence="3 4" key="2">
    <citation type="submission" date="2018-11" db="EMBL/GenBank/DDBJ databases">
        <authorList>
            <consortium name="Pathogen Informatics"/>
        </authorList>
    </citation>
    <scope>NUCLEOTIDE SEQUENCE [LARGE SCALE GENOMIC DNA]</scope>
</reference>
<dbReference type="PANTHER" id="PTHR31441">
    <property type="entry name" value="FOLLICULIN FAMILY MEMBER"/>
    <property type="match status" value="1"/>
</dbReference>
<evidence type="ECO:0000313" key="5">
    <source>
        <dbReference type="WBParaSite" id="HDID_0000383401-mRNA-1"/>
    </source>
</evidence>
<dbReference type="GO" id="GO:0005096">
    <property type="term" value="F:GTPase activator activity"/>
    <property type="evidence" value="ECO:0007669"/>
    <property type="project" value="InterPro"/>
</dbReference>
<dbReference type="AlphaFoldDB" id="A0A0R3SG30"/>
<feature type="region of interest" description="Disordered" evidence="1">
    <location>
        <begin position="32"/>
        <end position="56"/>
    </location>
</feature>
<evidence type="ECO:0000259" key="2">
    <source>
        <dbReference type="PROSITE" id="PS51834"/>
    </source>
</evidence>
<dbReference type="InterPro" id="IPR021713">
    <property type="entry name" value="Folliculin"/>
</dbReference>
<organism evidence="5">
    <name type="scientific">Hymenolepis diminuta</name>
    <name type="common">Rat tapeworm</name>
    <dbReference type="NCBI Taxonomy" id="6216"/>
    <lineage>
        <taxon>Eukaryota</taxon>
        <taxon>Metazoa</taxon>
        <taxon>Spiralia</taxon>
        <taxon>Lophotrochozoa</taxon>
        <taxon>Platyhelminthes</taxon>
        <taxon>Cestoda</taxon>
        <taxon>Eucestoda</taxon>
        <taxon>Cyclophyllidea</taxon>
        <taxon>Hymenolepididae</taxon>
        <taxon>Hymenolepis</taxon>
    </lineage>
</organism>
<feature type="region of interest" description="Disordered" evidence="1">
    <location>
        <begin position="76"/>
        <end position="97"/>
    </location>
</feature>
<dbReference type="STRING" id="6216.A0A0R3SG30"/>
<sequence length="526" mass="55878">MDAVVVLCHFCETHGPAVIMCTQLLRQAIGPLPSSRKTSTSTTPLPSSSCGSFHASSTSASHEGTIWPGDHNALSELINSTAPPQSTGAVQDTSSTRGQNTSCRACSIITHDEVGFVSHDFSSKTDYVSTQFPSDIELLKAIRTACMRSLSSEVMTSEEGPMYFGDDVNRHVMSYNFSVKDSMARGSQVRYSFLLITWNQIFLMNLWPFLVRCFTTMASRIKAACLTLYEEETASGSSSATAIGGGVAAMATAAAAAARSATPPAGANSFRLCRTPPPPSSASTLALHQHTAGGGQYSTGPRYGNTTGNTNSSTTPPSRGGGGGVVNVGVGGCPTPAPLSSSQAVAAGSALSLGSQSNTKKTKGLKISETEVRSLADLCRDDQIYYRVHAWFTWLLRITSRVWTPIELKNGAPLDEDEVVEEEIKNNSGSSINSYLVDPSSLALGAELGWTDGQLDVEAAVQMRLLSDLYKCIGDVCFQRLVYYLGTGNQIIVHPQVKSKVGAFTAVSLARLLPRGCIRYVSTHAP</sequence>
<feature type="domain" description="UDENN FLCN/SMCR8-type" evidence="2">
    <location>
        <begin position="107"/>
        <end position="526"/>
    </location>
</feature>
<dbReference type="Pfam" id="PF11704">
    <property type="entry name" value="Folliculin"/>
    <property type="match status" value="1"/>
</dbReference>
<dbReference type="Gene3D" id="3.40.50.12430">
    <property type="match status" value="1"/>
</dbReference>
<evidence type="ECO:0000313" key="3">
    <source>
        <dbReference type="EMBL" id="VDL39672.1"/>
    </source>
</evidence>
<dbReference type="PROSITE" id="PS51834">
    <property type="entry name" value="DENN_FLCN_SMCR8"/>
    <property type="match status" value="1"/>
</dbReference>
<dbReference type="EMBL" id="UYSG01001271">
    <property type="protein sequence ID" value="VDL39672.1"/>
    <property type="molecule type" value="Genomic_DNA"/>
</dbReference>
<gene>
    <name evidence="3" type="ORF">HDID_LOCUS3832</name>
</gene>
<dbReference type="Proteomes" id="UP000274504">
    <property type="component" value="Unassembled WGS sequence"/>
</dbReference>
<accession>A0A0R3SG30</accession>
<feature type="compositionally biased region" description="Low complexity" evidence="1">
    <location>
        <begin position="32"/>
        <end position="49"/>
    </location>
</feature>
<feature type="compositionally biased region" description="Polar residues" evidence="1">
    <location>
        <begin position="77"/>
        <end position="97"/>
    </location>
</feature>
<dbReference type="GO" id="GO:0005829">
    <property type="term" value="C:cytosol"/>
    <property type="evidence" value="ECO:0007669"/>
    <property type="project" value="TreeGrafter"/>
</dbReference>
<dbReference type="WBParaSite" id="HDID_0000383401-mRNA-1">
    <property type="protein sequence ID" value="HDID_0000383401-mRNA-1"/>
    <property type="gene ID" value="HDID_0000383401"/>
</dbReference>
<dbReference type="OrthoDB" id="5599713at2759"/>
<dbReference type="InterPro" id="IPR037521">
    <property type="entry name" value="FLCN/SMCR8_DENN"/>
</dbReference>
<evidence type="ECO:0000313" key="4">
    <source>
        <dbReference type="Proteomes" id="UP000274504"/>
    </source>
</evidence>
<reference evidence="5" key="1">
    <citation type="submission" date="2016-04" db="UniProtKB">
        <authorList>
            <consortium name="WormBaseParasite"/>
        </authorList>
    </citation>
    <scope>IDENTIFICATION</scope>
</reference>
<dbReference type="PANTHER" id="PTHR31441:SF2">
    <property type="entry name" value="FOLLICULIN"/>
    <property type="match status" value="1"/>
</dbReference>
<feature type="compositionally biased region" description="Low complexity" evidence="1">
    <location>
        <begin position="304"/>
        <end position="318"/>
    </location>
</feature>
<proteinExistence type="predicted"/>
<evidence type="ECO:0000256" key="1">
    <source>
        <dbReference type="SAM" id="MobiDB-lite"/>
    </source>
</evidence>
<name>A0A0R3SG30_HYMDI</name>
<feature type="region of interest" description="Disordered" evidence="1">
    <location>
        <begin position="266"/>
        <end position="327"/>
    </location>
</feature>
<dbReference type="InterPro" id="IPR037520">
    <property type="entry name" value="Folliculin/SMCR8_longin"/>
</dbReference>
<protein>
    <submittedName>
        <fullName evidence="5">Folliculin</fullName>
    </submittedName>
</protein>
<dbReference type="GO" id="GO:1904263">
    <property type="term" value="P:positive regulation of TORC1 signaling"/>
    <property type="evidence" value="ECO:0007669"/>
    <property type="project" value="TreeGrafter"/>
</dbReference>